<evidence type="ECO:0000259" key="6">
    <source>
        <dbReference type="PROSITE" id="PS50110"/>
    </source>
</evidence>
<dbReference type="Gene3D" id="3.40.50.2300">
    <property type="match status" value="1"/>
</dbReference>
<dbReference type="EMBL" id="JADOEL010000012">
    <property type="protein sequence ID" value="MBF8178874.1"/>
    <property type="molecule type" value="Genomic_DNA"/>
</dbReference>
<keyword evidence="4" id="KW-0597">Phosphoprotein</keyword>
<dbReference type="Gene3D" id="6.10.250.690">
    <property type="match status" value="1"/>
</dbReference>
<accession>A0ABS0EXS3</accession>
<dbReference type="RefSeq" id="WP_175626030.1">
    <property type="nucleotide sequence ID" value="NZ_JADOEL010000012.1"/>
</dbReference>
<keyword evidence="9" id="KW-1185">Reference proteome</keyword>
<keyword evidence="3" id="KW-0804">Transcription</keyword>
<dbReference type="PROSITE" id="PS51755">
    <property type="entry name" value="OMPR_PHOB"/>
    <property type="match status" value="1"/>
</dbReference>
<dbReference type="PROSITE" id="PS50110">
    <property type="entry name" value="RESPONSE_REGULATORY"/>
    <property type="match status" value="1"/>
</dbReference>
<dbReference type="PANTHER" id="PTHR48111">
    <property type="entry name" value="REGULATOR OF RPOS"/>
    <property type="match status" value="1"/>
</dbReference>
<evidence type="ECO:0000256" key="1">
    <source>
        <dbReference type="ARBA" id="ARBA00023015"/>
    </source>
</evidence>
<keyword evidence="1" id="KW-0805">Transcription regulation</keyword>
<organism evidence="8 9">
    <name type="scientific">Herminiimonas contaminans</name>
    <dbReference type="NCBI Taxonomy" id="1111140"/>
    <lineage>
        <taxon>Bacteria</taxon>
        <taxon>Pseudomonadati</taxon>
        <taxon>Pseudomonadota</taxon>
        <taxon>Betaproteobacteria</taxon>
        <taxon>Burkholderiales</taxon>
        <taxon>Oxalobacteraceae</taxon>
        <taxon>Herminiimonas</taxon>
    </lineage>
</organism>
<name>A0ABS0EXS3_9BURK</name>
<dbReference type="InterPro" id="IPR001867">
    <property type="entry name" value="OmpR/PhoB-type_DNA-bd"/>
</dbReference>
<dbReference type="PANTHER" id="PTHR48111:SF67">
    <property type="entry name" value="TRANSCRIPTIONAL REGULATORY PROTEIN TCTD"/>
    <property type="match status" value="1"/>
</dbReference>
<evidence type="ECO:0000256" key="5">
    <source>
        <dbReference type="PROSITE-ProRule" id="PRU01091"/>
    </source>
</evidence>
<dbReference type="CDD" id="cd00383">
    <property type="entry name" value="trans_reg_C"/>
    <property type="match status" value="1"/>
</dbReference>
<dbReference type="Pfam" id="PF00486">
    <property type="entry name" value="Trans_reg_C"/>
    <property type="match status" value="1"/>
</dbReference>
<evidence type="ECO:0000313" key="8">
    <source>
        <dbReference type="EMBL" id="MBF8178874.1"/>
    </source>
</evidence>
<protein>
    <submittedName>
        <fullName evidence="8">Response regulator transcription factor</fullName>
    </submittedName>
</protein>
<keyword evidence="2 5" id="KW-0238">DNA-binding</keyword>
<evidence type="ECO:0000259" key="7">
    <source>
        <dbReference type="PROSITE" id="PS51755"/>
    </source>
</evidence>
<dbReference type="InterPro" id="IPR036388">
    <property type="entry name" value="WH-like_DNA-bd_sf"/>
</dbReference>
<sequence>MRVLLVEDDTMIGESLEEGLRKENYAVDWVQDGHAAELALCNHTYDLILLDIGLPRKDGICVLDDYRRKQGDAAVLILSARDATSARIQGLDAGADDYLIKPFDLDELFARMRALIRRRAGRSNPELTYADLSINPATRTITYKGVPLHLSAREFALLLALVDQPDRVMSRAQLEERLYGWNEEIGSNAIEVYVHGLRKKLGTDFIKNVRGIGYKLGLAA</sequence>
<dbReference type="InterPro" id="IPR001789">
    <property type="entry name" value="Sig_transdc_resp-reg_receiver"/>
</dbReference>
<reference evidence="8 9" key="1">
    <citation type="submission" date="2020-11" db="EMBL/GenBank/DDBJ databases">
        <title>WGS of Herminiimonas contaminans strain Marseille-Q4544 isolated from planarians Schmidtea mediterranea.</title>
        <authorList>
            <person name="Kangale L."/>
        </authorList>
    </citation>
    <scope>NUCLEOTIDE SEQUENCE [LARGE SCALE GENOMIC DNA]</scope>
    <source>
        <strain evidence="8 9">Marseille-Q4544</strain>
    </source>
</reference>
<feature type="modified residue" description="4-aspartylphosphate" evidence="4">
    <location>
        <position position="51"/>
    </location>
</feature>
<dbReference type="Gene3D" id="1.10.10.10">
    <property type="entry name" value="Winged helix-like DNA-binding domain superfamily/Winged helix DNA-binding domain"/>
    <property type="match status" value="1"/>
</dbReference>
<dbReference type="SUPFAM" id="SSF52172">
    <property type="entry name" value="CheY-like"/>
    <property type="match status" value="1"/>
</dbReference>
<evidence type="ECO:0000313" key="9">
    <source>
        <dbReference type="Proteomes" id="UP000657372"/>
    </source>
</evidence>
<dbReference type="SMART" id="SM00448">
    <property type="entry name" value="REC"/>
    <property type="match status" value="1"/>
</dbReference>
<dbReference type="Proteomes" id="UP000657372">
    <property type="component" value="Unassembled WGS sequence"/>
</dbReference>
<feature type="domain" description="Response regulatory" evidence="6">
    <location>
        <begin position="2"/>
        <end position="116"/>
    </location>
</feature>
<dbReference type="InterPro" id="IPR011006">
    <property type="entry name" value="CheY-like_superfamily"/>
</dbReference>
<evidence type="ECO:0000256" key="2">
    <source>
        <dbReference type="ARBA" id="ARBA00023125"/>
    </source>
</evidence>
<feature type="domain" description="OmpR/PhoB-type" evidence="7">
    <location>
        <begin position="124"/>
        <end position="218"/>
    </location>
</feature>
<dbReference type="InterPro" id="IPR039420">
    <property type="entry name" value="WalR-like"/>
</dbReference>
<dbReference type="CDD" id="cd17624">
    <property type="entry name" value="REC_OmpR_PmrA-like"/>
    <property type="match status" value="1"/>
</dbReference>
<evidence type="ECO:0000256" key="4">
    <source>
        <dbReference type="PROSITE-ProRule" id="PRU00169"/>
    </source>
</evidence>
<dbReference type="SMART" id="SM00862">
    <property type="entry name" value="Trans_reg_C"/>
    <property type="match status" value="1"/>
</dbReference>
<evidence type="ECO:0000256" key="3">
    <source>
        <dbReference type="ARBA" id="ARBA00023163"/>
    </source>
</evidence>
<gene>
    <name evidence="8" type="ORF">IXC47_14385</name>
</gene>
<feature type="DNA-binding region" description="OmpR/PhoB-type" evidence="5">
    <location>
        <begin position="124"/>
        <end position="218"/>
    </location>
</feature>
<comment type="caution">
    <text evidence="8">The sequence shown here is derived from an EMBL/GenBank/DDBJ whole genome shotgun (WGS) entry which is preliminary data.</text>
</comment>
<dbReference type="Pfam" id="PF00072">
    <property type="entry name" value="Response_reg"/>
    <property type="match status" value="1"/>
</dbReference>
<proteinExistence type="predicted"/>